<dbReference type="InterPro" id="IPR016102">
    <property type="entry name" value="Succinyl-CoA_synth-like"/>
</dbReference>
<dbReference type="Proteomes" id="UP000009881">
    <property type="component" value="Unassembled WGS sequence"/>
</dbReference>
<evidence type="ECO:0000313" key="8">
    <source>
        <dbReference type="Proteomes" id="UP000009881"/>
    </source>
</evidence>
<dbReference type="AlphaFoldDB" id="K9GZZ9"/>
<dbReference type="SMART" id="SM00881">
    <property type="entry name" value="CoA_binding"/>
    <property type="match status" value="1"/>
</dbReference>
<dbReference type="Gene3D" id="3.30.1490.20">
    <property type="entry name" value="ATP-grasp fold, A domain"/>
    <property type="match status" value="1"/>
</dbReference>
<dbReference type="eggNOG" id="COG1042">
    <property type="taxonomic scope" value="Bacteria"/>
</dbReference>
<dbReference type="InterPro" id="IPR016181">
    <property type="entry name" value="Acyl_CoA_acyltransferase"/>
</dbReference>
<dbReference type="InterPro" id="IPR043938">
    <property type="entry name" value="Ligase_CoA_dom"/>
</dbReference>
<dbReference type="InterPro" id="IPR051538">
    <property type="entry name" value="Acyl-CoA_Synth/Transferase"/>
</dbReference>
<keyword evidence="2" id="KW-0436">Ligase</keyword>
<evidence type="ECO:0000256" key="5">
    <source>
        <dbReference type="ARBA" id="ARBA00060888"/>
    </source>
</evidence>
<reference evidence="7 8" key="1">
    <citation type="journal article" date="2013" name="Genome Announc.">
        <title>Draft Genome Sequence of an Alphaproteobacterium, Caenispirillum salinarum AK4(T), Isolated from a Solar Saltern.</title>
        <authorList>
            <person name="Khatri I."/>
            <person name="Singh A."/>
            <person name="Korpole S."/>
            <person name="Pinnaka A.K."/>
            <person name="Subramanian S."/>
        </authorList>
    </citation>
    <scope>NUCLEOTIDE SEQUENCE [LARGE SCALE GENOMIC DNA]</scope>
    <source>
        <strain evidence="7 8">AK4</strain>
    </source>
</reference>
<dbReference type="InterPro" id="IPR003781">
    <property type="entry name" value="CoA-bd"/>
</dbReference>
<evidence type="ECO:0000259" key="6">
    <source>
        <dbReference type="PROSITE" id="PS51186"/>
    </source>
</evidence>
<evidence type="ECO:0000256" key="3">
    <source>
        <dbReference type="ARBA" id="ARBA00022741"/>
    </source>
</evidence>
<dbReference type="FunFam" id="3.30.1490.20:FF:000020">
    <property type="entry name" value="Protein lysine acetyltransferase"/>
    <property type="match status" value="1"/>
</dbReference>
<dbReference type="InterPro" id="IPR013815">
    <property type="entry name" value="ATP_grasp_subdomain_1"/>
</dbReference>
<dbReference type="InterPro" id="IPR032875">
    <property type="entry name" value="Succ_CoA_lig_flav_dom"/>
</dbReference>
<dbReference type="SUPFAM" id="SSF56059">
    <property type="entry name" value="Glutathione synthetase ATP-binding domain-like"/>
    <property type="match status" value="1"/>
</dbReference>
<dbReference type="PROSITE" id="PS51186">
    <property type="entry name" value="GNAT"/>
    <property type="match status" value="1"/>
</dbReference>
<dbReference type="PANTHER" id="PTHR43334:SF1">
    <property type="entry name" value="3-HYDROXYPROPIONATE--COA LIGASE [ADP-FORMING]"/>
    <property type="match status" value="1"/>
</dbReference>
<evidence type="ECO:0000256" key="2">
    <source>
        <dbReference type="ARBA" id="ARBA00022598"/>
    </source>
</evidence>
<protein>
    <submittedName>
        <fullName evidence="7">Protein acetyltransferase</fullName>
    </submittedName>
</protein>
<evidence type="ECO:0000313" key="7">
    <source>
        <dbReference type="EMBL" id="EKV31540.1"/>
    </source>
</evidence>
<evidence type="ECO:0000256" key="4">
    <source>
        <dbReference type="ARBA" id="ARBA00022840"/>
    </source>
</evidence>
<dbReference type="GO" id="GO:0005524">
    <property type="term" value="F:ATP binding"/>
    <property type="evidence" value="ECO:0007669"/>
    <property type="project" value="UniProtKB-KW"/>
</dbReference>
<comment type="caution">
    <text evidence="7">The sequence shown here is derived from an EMBL/GenBank/DDBJ whole genome shotgun (WGS) entry which is preliminary data.</text>
</comment>
<dbReference type="InterPro" id="IPR000182">
    <property type="entry name" value="GNAT_dom"/>
</dbReference>
<dbReference type="Pfam" id="PF13380">
    <property type="entry name" value="CoA_binding_2"/>
    <property type="match status" value="1"/>
</dbReference>
<organism evidence="7 8">
    <name type="scientific">Caenispirillum salinarum AK4</name>
    <dbReference type="NCBI Taxonomy" id="1238182"/>
    <lineage>
        <taxon>Bacteria</taxon>
        <taxon>Pseudomonadati</taxon>
        <taxon>Pseudomonadota</taxon>
        <taxon>Alphaproteobacteria</taxon>
        <taxon>Rhodospirillales</taxon>
        <taxon>Novispirillaceae</taxon>
        <taxon>Caenispirillum</taxon>
    </lineage>
</organism>
<dbReference type="GO" id="GO:0006099">
    <property type="term" value="P:tricarboxylic acid cycle"/>
    <property type="evidence" value="ECO:0007669"/>
    <property type="project" value="UniProtKB-KW"/>
</dbReference>
<accession>K9GZZ9</accession>
<dbReference type="Gene3D" id="3.30.470.20">
    <property type="entry name" value="ATP-grasp fold, B domain"/>
    <property type="match status" value="1"/>
</dbReference>
<proteinExistence type="inferred from homology"/>
<dbReference type="Pfam" id="PF13607">
    <property type="entry name" value="Succ_CoA_lig"/>
    <property type="match status" value="1"/>
</dbReference>
<dbReference type="Pfam" id="PF13302">
    <property type="entry name" value="Acetyltransf_3"/>
    <property type="match status" value="1"/>
</dbReference>
<comment type="similarity">
    <text evidence="5">In the N-terminal section; belongs to the acetate CoA ligase alpha subunit family.</text>
</comment>
<evidence type="ECO:0000256" key="1">
    <source>
        <dbReference type="ARBA" id="ARBA00022532"/>
    </source>
</evidence>
<dbReference type="RefSeq" id="WP_009540021.1">
    <property type="nucleotide sequence ID" value="NZ_ANHY01000006.1"/>
</dbReference>
<dbReference type="EMBL" id="ANHY01000006">
    <property type="protein sequence ID" value="EKV31540.1"/>
    <property type="molecule type" value="Genomic_DNA"/>
</dbReference>
<keyword evidence="7" id="KW-0808">Transferase</keyword>
<dbReference type="PANTHER" id="PTHR43334">
    <property type="entry name" value="ACETATE--COA LIGASE [ADP-FORMING]"/>
    <property type="match status" value="1"/>
</dbReference>
<dbReference type="Pfam" id="PF19045">
    <property type="entry name" value="Ligase_CoA_2"/>
    <property type="match status" value="1"/>
</dbReference>
<gene>
    <name evidence="7" type="ORF">C882_3913</name>
</gene>
<dbReference type="OrthoDB" id="9807426at2"/>
<dbReference type="SUPFAM" id="SSF51735">
    <property type="entry name" value="NAD(P)-binding Rossmann-fold domains"/>
    <property type="match status" value="1"/>
</dbReference>
<feature type="domain" description="N-acetyltransferase" evidence="6">
    <location>
        <begin position="737"/>
        <end position="897"/>
    </location>
</feature>
<dbReference type="SUPFAM" id="SSF55729">
    <property type="entry name" value="Acyl-CoA N-acyltransferases (Nat)"/>
    <property type="match status" value="1"/>
</dbReference>
<dbReference type="GO" id="GO:0043758">
    <property type="term" value="F:acetate-CoA ligase (ADP-forming) activity"/>
    <property type="evidence" value="ECO:0007669"/>
    <property type="project" value="InterPro"/>
</dbReference>
<dbReference type="SUPFAM" id="SSF52210">
    <property type="entry name" value="Succinyl-CoA synthetase domains"/>
    <property type="match status" value="2"/>
</dbReference>
<dbReference type="GO" id="GO:0016747">
    <property type="term" value="F:acyltransferase activity, transferring groups other than amino-acyl groups"/>
    <property type="evidence" value="ECO:0007669"/>
    <property type="project" value="InterPro"/>
</dbReference>
<dbReference type="PATRIC" id="fig|1238182.3.peg.1575"/>
<keyword evidence="1" id="KW-0816">Tricarboxylic acid cycle</keyword>
<dbReference type="Gene3D" id="3.40.50.720">
    <property type="entry name" value="NAD(P)-binding Rossmann-like Domain"/>
    <property type="match status" value="1"/>
</dbReference>
<keyword evidence="4" id="KW-0067">ATP-binding</keyword>
<dbReference type="Gene3D" id="3.40.630.30">
    <property type="match status" value="1"/>
</dbReference>
<keyword evidence="3" id="KW-0547">Nucleotide-binding</keyword>
<dbReference type="eggNOG" id="COG0045">
    <property type="taxonomic scope" value="Bacteria"/>
</dbReference>
<dbReference type="STRING" id="1238182.C882_3913"/>
<name>K9GZZ9_9PROT</name>
<dbReference type="Gene3D" id="3.40.50.261">
    <property type="entry name" value="Succinyl-CoA synthetase domains"/>
    <property type="match status" value="2"/>
</dbReference>
<sequence length="904" mass="98521">MSVRNLKCLFKPESVAVVGASNSETAIGGIVMRNLLRGDFGGPIMPVTRSAQAVQGVLAYPDIASLPLTPELAVICTPPEDVPQVVDELGARGTRAAVVGSAGMGKAEGADGRTAMDQVQDLARKYGMRILGPNSMGLMVPHMGLNASSLHLPARQGRLAFVSQSGALCASVLDWAHTHGVGFSHFMSIGEAVNTDFGDLLDYLGSDPQTNAILLYIQSVKDRRNFMSAARAAARNKPVLAIKAGRHEQASRAVYSHTGALAGSDQVYDAAFRRAGMLRVYDFEELFAAVETLGRSRRLKGDRLAIVTNGGGVGIMAADDLLGLDGRLADLSDDTMEKLNKVLPGIWSGGNPIDLIGDAPPDRYLETLKILHAAKEVDAILVMHVPVAMVDATAVAQAVINFAKEKRTAHIGTCWVGDERVRDARRLFAESNIPTLDTPDQAVRAFMHTVQYQRNQELLMETPASLATDFQPATETARSIIRDVLARGDSMLSEPEAKAVLLAYGVPTVETHIAKTPDEVERLTARMGHTVALKIMSPDIGHKSDVGGVVLDLNTPEEARQAAEKMESRLRRIFPDARLDGFSVQTMARRTGAHELIVGVSTDPIFGPVILFGQGGVAVEVIGDRAVALPPMNMTLAKEVIGRTRVSKLLEGYRGRPPADTESISRTLIQVGQLITDIPEIVELDINPLFADADGVLAIDARMRVQEAPAVATDRLAIRPYPRDLEEVFTMRNGRKVMLRPIRPEDEPNHHVFVSRLTPEDIRFRFFGLVQELPHSQMARLTQIDYDREMAFIGVSKDDEGNDETLGVVRTVTDPDNESAEFSIVIRSNLKGGGLGIRMMEKMIEYCRARGTKYMVGQVLKENQRMLKFVEHLGFKRTATIDIDIVEVTLDLQNTPTQQEPFTG</sequence>
<keyword evidence="8" id="KW-1185">Reference proteome</keyword>
<dbReference type="InterPro" id="IPR036291">
    <property type="entry name" value="NAD(P)-bd_dom_sf"/>
</dbReference>
<dbReference type="Pfam" id="PF13549">
    <property type="entry name" value="ATP-grasp_5"/>
    <property type="match status" value="1"/>
</dbReference>